<evidence type="ECO:0000256" key="4">
    <source>
        <dbReference type="ARBA" id="ARBA00022801"/>
    </source>
</evidence>
<dbReference type="AlphaFoldDB" id="X5MDJ8"/>
<keyword evidence="5" id="KW-0720">Serine protease</keyword>
<dbReference type="GO" id="GO:0008236">
    <property type="term" value="F:serine-type peptidase activity"/>
    <property type="evidence" value="ECO:0007669"/>
    <property type="project" value="UniProtKB-KW"/>
</dbReference>
<evidence type="ECO:0000256" key="6">
    <source>
        <dbReference type="ARBA" id="ARBA00023136"/>
    </source>
</evidence>
<proteinExistence type="inferred from homology"/>
<dbReference type="InterPro" id="IPR002142">
    <property type="entry name" value="Peptidase_S49"/>
</dbReference>
<keyword evidence="4" id="KW-0378">Hydrolase</keyword>
<dbReference type="GO" id="GO:0016020">
    <property type="term" value="C:membrane"/>
    <property type="evidence" value="ECO:0007669"/>
    <property type="project" value="UniProtKB-SubCell"/>
</dbReference>
<evidence type="ECO:0000256" key="1">
    <source>
        <dbReference type="ARBA" id="ARBA00004370"/>
    </source>
</evidence>
<feature type="domain" description="Peptidase S49" evidence="8">
    <location>
        <begin position="118"/>
        <end position="265"/>
    </location>
</feature>
<dbReference type="CDD" id="cd07023">
    <property type="entry name" value="S49_Sppa_N_C"/>
    <property type="match status" value="1"/>
</dbReference>
<dbReference type="OrthoDB" id="9764363at2"/>
<dbReference type="InterPro" id="IPR047217">
    <property type="entry name" value="S49_SppA_67K_type_N"/>
</dbReference>
<dbReference type="SUPFAM" id="SSF52096">
    <property type="entry name" value="ClpP/crotonase"/>
    <property type="match status" value="2"/>
</dbReference>
<evidence type="ECO:0000256" key="5">
    <source>
        <dbReference type="ARBA" id="ARBA00022825"/>
    </source>
</evidence>
<evidence type="ECO:0000256" key="7">
    <source>
        <dbReference type="PIRSR" id="PIRSR001217-1"/>
    </source>
</evidence>
<comment type="subcellular location">
    <subcellularLocation>
        <location evidence="1">Membrane</location>
    </subcellularLocation>
</comment>
<evidence type="ECO:0000313" key="10">
    <source>
        <dbReference type="Proteomes" id="UP000032160"/>
    </source>
</evidence>
<evidence type="ECO:0000313" key="9">
    <source>
        <dbReference type="EMBL" id="CDO60222.1"/>
    </source>
</evidence>
<dbReference type="InterPro" id="IPR047272">
    <property type="entry name" value="S49_SppA_C"/>
</dbReference>
<feature type="active site" description="Nucleophile" evidence="7">
    <location>
        <position position="384"/>
    </location>
</feature>
<organism evidence="9 10">
    <name type="scientific">Candidatus Phaeomarinibacter ectocarpi</name>
    <dbReference type="NCBI Taxonomy" id="1458461"/>
    <lineage>
        <taxon>Bacteria</taxon>
        <taxon>Pseudomonadati</taxon>
        <taxon>Pseudomonadota</taxon>
        <taxon>Alphaproteobacteria</taxon>
        <taxon>Hyphomicrobiales</taxon>
        <taxon>Parvibaculaceae</taxon>
        <taxon>Candidatus Phaeomarinibacter</taxon>
    </lineage>
</organism>
<gene>
    <name evidence="9" type="ORF">BN1012_Phect2009</name>
</gene>
<comment type="similarity">
    <text evidence="2">Belongs to the peptidase S49 family.</text>
</comment>
<dbReference type="Gene3D" id="3.90.226.10">
    <property type="entry name" value="2-enoyl-CoA Hydratase, Chain A, domain 1"/>
    <property type="match status" value="3"/>
</dbReference>
<protein>
    <submittedName>
        <fullName evidence="9">Protease IV</fullName>
    </submittedName>
</protein>
<dbReference type="EMBL" id="HG966617">
    <property type="protein sequence ID" value="CDO60222.1"/>
    <property type="molecule type" value="Genomic_DNA"/>
</dbReference>
<dbReference type="HOGENOM" id="CLU_008856_1_0_5"/>
<dbReference type="PANTHER" id="PTHR33209">
    <property type="entry name" value="PROTEASE 4"/>
    <property type="match status" value="1"/>
</dbReference>
<dbReference type="GO" id="GO:0006465">
    <property type="term" value="P:signal peptide processing"/>
    <property type="evidence" value="ECO:0007669"/>
    <property type="project" value="InterPro"/>
</dbReference>
<dbReference type="NCBIfam" id="TIGR00706">
    <property type="entry name" value="SppA_dom"/>
    <property type="match status" value="1"/>
</dbReference>
<sequence length="589" mass="62076">MRQFFITIAGVLTALLIAVFIIPVVLVAMVASSVTPEQEPLPERKVVLIDLADPVYQQPVQNFFAFADGYDVLTLASLHDGLRQAAEDDTVEALYIRGGMGFVGSTTANEILEAMAPFKASGKPVYGYTQDIAPEALGDYQVLAQADTIWMQPTGSFMPAGLSARLTYARDALDQIGVTAEKVAFSEYKGAMDTFTDTQMSAPQREANQRLVDVIYASIADSITAGRDMSAADLDAALAVAPFGAVAAVEAKLIDKLAYEREVADLVLAAAGDDADFVSLASYAAAEATSREGDVIAVVYGEGAIVSGESPPMGPFGGEPMIGSDTMANAILDAADDEEVKAIVVRIDSPGGSASASDQVWDAIRAVQARDIPVIASMGSVAASGGYYIPAGADVIVAHPTTVTGSIGVIGAKFSVGGLFEKIGVNVDAVSTNDNADIWAMDTRFSDPQRARFTAWLSTAYEDFKDRVAGGRNLSAAETEEIARGRVWAGVDAMDKGLVDKLGGFSTTIEAAREVVGLEEGAPVQLRTFPKPRTFQEELFGFALNAEAVARTLVTMSTIADHPEVSALVKELAADGRGLEARARVPEMR</sequence>
<keyword evidence="10" id="KW-1185">Reference proteome</keyword>
<feature type="active site" description="Proton donor/acceptor" evidence="7">
    <location>
        <position position="189"/>
    </location>
</feature>
<evidence type="ECO:0000259" key="8">
    <source>
        <dbReference type="Pfam" id="PF01343"/>
    </source>
</evidence>
<dbReference type="KEGG" id="pect:BN1012_Phect2009"/>
<dbReference type="InterPro" id="IPR029045">
    <property type="entry name" value="ClpP/crotonase-like_dom_sf"/>
</dbReference>
<dbReference type="InterPro" id="IPR004635">
    <property type="entry name" value="Pept_S49_SppA"/>
</dbReference>
<dbReference type="NCBIfam" id="TIGR00705">
    <property type="entry name" value="SppA_67K"/>
    <property type="match status" value="1"/>
</dbReference>
<name>X5MDJ8_9HYPH</name>
<dbReference type="Pfam" id="PF01343">
    <property type="entry name" value="Peptidase_S49"/>
    <property type="match status" value="2"/>
</dbReference>
<accession>X5MDJ8</accession>
<dbReference type="PANTHER" id="PTHR33209:SF1">
    <property type="entry name" value="PEPTIDASE S49 DOMAIN-CONTAINING PROTEIN"/>
    <property type="match status" value="1"/>
</dbReference>
<keyword evidence="3 9" id="KW-0645">Protease</keyword>
<dbReference type="STRING" id="1458461.BN1012_Phect2009"/>
<dbReference type="CDD" id="cd07018">
    <property type="entry name" value="S49_SppA_67K_type"/>
    <property type="match status" value="1"/>
</dbReference>
<evidence type="ECO:0000256" key="3">
    <source>
        <dbReference type="ARBA" id="ARBA00022670"/>
    </source>
</evidence>
<dbReference type="InterPro" id="IPR004634">
    <property type="entry name" value="Pept_S49_pIV"/>
</dbReference>
<dbReference type="RefSeq" id="WP_043948320.1">
    <property type="nucleotide sequence ID" value="NZ_HG966617.1"/>
</dbReference>
<reference evidence="9 10" key="1">
    <citation type="journal article" date="2014" name="Front. Genet.">
        <title>Genome and metabolic network of "Candidatus Phaeomarinobacter ectocarpi" Ec32, a new candidate genus of Alphaproteobacteria frequently associated with brown algae.</title>
        <authorList>
            <person name="Dittami S.M."/>
            <person name="Barbeyron T."/>
            <person name="Boyen C."/>
            <person name="Cambefort J."/>
            <person name="Collet G."/>
            <person name="Delage L."/>
            <person name="Gobet A."/>
            <person name="Groisillier A."/>
            <person name="Leblanc C."/>
            <person name="Michel G."/>
            <person name="Scornet D."/>
            <person name="Siegel A."/>
            <person name="Tapia J.E."/>
            <person name="Tonon T."/>
        </authorList>
    </citation>
    <scope>NUCLEOTIDE SEQUENCE [LARGE SCALE GENOMIC DNA]</scope>
    <source>
        <strain evidence="9 10">Ec32</strain>
    </source>
</reference>
<dbReference type="PIRSF" id="PIRSF001217">
    <property type="entry name" value="Protease_4_SppA"/>
    <property type="match status" value="1"/>
</dbReference>
<feature type="domain" description="Peptidase S49" evidence="8">
    <location>
        <begin position="369"/>
        <end position="518"/>
    </location>
</feature>
<evidence type="ECO:0000256" key="2">
    <source>
        <dbReference type="ARBA" id="ARBA00008683"/>
    </source>
</evidence>
<dbReference type="Proteomes" id="UP000032160">
    <property type="component" value="Chromosome I"/>
</dbReference>
<keyword evidence="6" id="KW-0472">Membrane</keyword>